<dbReference type="Proteomes" id="UP001148662">
    <property type="component" value="Unassembled WGS sequence"/>
</dbReference>
<reference evidence="1" key="1">
    <citation type="submission" date="2022-07" db="EMBL/GenBank/DDBJ databases">
        <title>Genome Sequence of Phlebia brevispora.</title>
        <authorList>
            <person name="Buettner E."/>
        </authorList>
    </citation>
    <scope>NUCLEOTIDE SEQUENCE</scope>
    <source>
        <strain evidence="1">MPL23</strain>
    </source>
</reference>
<keyword evidence="2" id="KW-1185">Reference proteome</keyword>
<sequence length="1201" mass="135189">MPDATCGYSQSGWALGGVKAANILYASCSCYCGPNTPNTRAACGSVKEDKIFLKREDPVIKALLIASSAAVPSIFRTSFAMHPSDLIREIRKEYGLDIEIHDDQLRSAVGNLSLNLERACHNLSEELYTKSTHFIFEFIQNADDNTYPVGEHPTLAMALTRRSGYMDISTNEVGFNADNIRAICRIGDSTKKDRSKGFIGEKGIGFKSVFTVADVVDVISAGYAFKFDRTQRLGMIAPIVVDDMAHQPGTRFRLHLSPRTQYDELVARLRDIKPTLVLFLRKIQCMTIETDAGLLTVEKNDLGGGFTRVLRRDNHSHIRANDYLLVKRSVNTYSGEEKRKGILSSDLLLAFPVSEAREPLIDYNQDVHAFLALRSFGLPFIVQADFLTASNREDILVDRTWNKVLRDAIPDAFMDAVSTMQQQPSLKYTWMRYIPFGISNFFGPACTKLQELLRGAAIFECRDGISRRPSEVLILPQTYIDSDGHPLISDKYLPSYSYLSSSYNTSQDASILQRIGVDTISANQFLNGLRAMERDESLFSQSTSWWEKICDILRGMVWQHRHAITSLRLVPLADGNWTWVTPEVFFHSFLTDIPGDLTLKLLGVKEANVSAVAEQLRNLHTYSSGSLARNPHVLPSHAWFLFQHRHEVSLDPFPLQVLTRGSTILPASEVYMDHVRHTSPSLSDCLGEFGAPFLHSLYDMKRTDFLSEFHQWKDWLHRVMRVNIAPRISKSPSALSPEFRMFLEVSGTGTVLLFLKEYAPDIMASLRASPGALQQLREVRVVAKDGVSRPLQTTYIPRSPLTRFPHLPFLDLADPGDGVWDFLSELGVSFQLDSLFYLKQLRELSERSQDSSGREIFSEVEECYKQLAARFYDNDRADDIRSAFKNEDLIYVPPQRHPDSAGKWISSTDAVWDGPSSMRSRSTLRGLYPSLRQFFCEQIIIPPCPPDILYQELKTVSELYTDRPLDAAAHQQVHEILSDLGRLVSASSFARTADRLDWLKKLRHIAFVPVDIPSQSLAKEIWLRRLDDEFYVPDVDGSLASIFAGHVPLLSLPPLGSRGTLPRLYSLFQSEWLNCTKFLHTMVTKQVAQDGVDRTPRVDLATHYRSRVPYMIRTVRDPKMVPSVRSSVRLLEDIGVYEVRSDSVVHTYSLSGVVRTKEAPVGVEIEGTRCIILIGSACPEDSRDIGVPDVSAEPGFDEIGG</sequence>
<organism evidence="1 2">
    <name type="scientific">Phlebia brevispora</name>
    <dbReference type="NCBI Taxonomy" id="194682"/>
    <lineage>
        <taxon>Eukaryota</taxon>
        <taxon>Fungi</taxon>
        <taxon>Dikarya</taxon>
        <taxon>Basidiomycota</taxon>
        <taxon>Agaricomycotina</taxon>
        <taxon>Agaricomycetes</taxon>
        <taxon>Polyporales</taxon>
        <taxon>Meruliaceae</taxon>
        <taxon>Phlebia</taxon>
    </lineage>
</organism>
<proteinExistence type="predicted"/>
<comment type="caution">
    <text evidence="1">The sequence shown here is derived from an EMBL/GenBank/DDBJ whole genome shotgun (WGS) entry which is preliminary data.</text>
</comment>
<name>A0ACC1SAF7_9APHY</name>
<dbReference type="EMBL" id="JANHOG010001535">
    <property type="protein sequence ID" value="KAJ3535491.1"/>
    <property type="molecule type" value="Genomic_DNA"/>
</dbReference>
<evidence type="ECO:0000313" key="1">
    <source>
        <dbReference type="EMBL" id="KAJ3535491.1"/>
    </source>
</evidence>
<gene>
    <name evidence="1" type="ORF">NM688_g6968</name>
</gene>
<accession>A0ACC1SAF7</accession>
<evidence type="ECO:0000313" key="2">
    <source>
        <dbReference type="Proteomes" id="UP001148662"/>
    </source>
</evidence>
<protein>
    <submittedName>
        <fullName evidence="1">Uncharacterized protein</fullName>
    </submittedName>
</protein>